<dbReference type="AlphaFoldDB" id="A0A9D1EBN8"/>
<sequence>MLVKVSIENFKSFDNITELTMISSNKIRVNANHRIKIENTQLLKYGVIYGANAAGKTNLIEFFHFFKKCIRKGIPIEGIGMFCKNREENKERESSFEVQITIGNKFYAYGFSAILSKRKITAEWLYQLYKNGSARCLFERDGNKRPVLDPEIALTKEEKNRFEIYADDFEGNETSLFLTEMNRGKKYTVHSKLLFFRDVYDWIQNHIIVITPNTPLIDLEYYYDMDSLKSINKLIETFDTGISKVKIEEISLDELSNAMPKVIFDRVMHHVKSRMEEQENSSFRMTMRSNENFFNIEVKGDLEPKVTTIRLNHIRSFYDFGFEEESDGTRRLFDLMDMLLNKREDVLYVVDELERSLHPKLTKHFLQMFMELHKEKRMQLLFTTHESSIMDQSIFRRDEIWFIERNAENVSVIYSLDRFKERYDKVLSKAYLEGRYGAIPVFRTFEFREEE</sequence>
<keyword evidence="2" id="KW-0547">Nucleotide-binding</keyword>
<dbReference type="PANTHER" id="PTHR40396:SF1">
    <property type="entry name" value="ATPASE AAA-TYPE CORE DOMAIN-CONTAINING PROTEIN"/>
    <property type="match status" value="1"/>
</dbReference>
<dbReference type="SUPFAM" id="SSF52540">
    <property type="entry name" value="P-loop containing nucleoside triphosphate hydrolases"/>
    <property type="match status" value="1"/>
</dbReference>
<keyword evidence="2" id="KW-0067">ATP-binding</keyword>
<dbReference type="Gene3D" id="3.40.50.300">
    <property type="entry name" value="P-loop containing nucleotide triphosphate hydrolases"/>
    <property type="match status" value="1"/>
</dbReference>
<dbReference type="InterPro" id="IPR027417">
    <property type="entry name" value="P-loop_NTPase"/>
</dbReference>
<organism evidence="2 3">
    <name type="scientific">Candidatus Fimimorpha faecalis</name>
    <dbReference type="NCBI Taxonomy" id="2840824"/>
    <lineage>
        <taxon>Bacteria</taxon>
        <taxon>Bacillati</taxon>
        <taxon>Bacillota</taxon>
        <taxon>Clostridia</taxon>
        <taxon>Eubacteriales</taxon>
        <taxon>Candidatus Fimimorpha</taxon>
    </lineage>
</organism>
<reference evidence="2" key="1">
    <citation type="submission" date="2020-10" db="EMBL/GenBank/DDBJ databases">
        <authorList>
            <person name="Gilroy R."/>
        </authorList>
    </citation>
    <scope>NUCLEOTIDE SEQUENCE</scope>
    <source>
        <strain evidence="2">ChiW13-3771</strain>
    </source>
</reference>
<protein>
    <submittedName>
        <fullName evidence="2">ATP-binding protein</fullName>
    </submittedName>
</protein>
<dbReference type="GO" id="GO:0005524">
    <property type="term" value="F:ATP binding"/>
    <property type="evidence" value="ECO:0007669"/>
    <property type="project" value="UniProtKB-KW"/>
</dbReference>
<name>A0A9D1EBN8_9FIRM</name>
<dbReference type="Proteomes" id="UP000824201">
    <property type="component" value="Unassembled WGS sequence"/>
</dbReference>
<dbReference type="EMBL" id="DVHN01000001">
    <property type="protein sequence ID" value="HIR87382.1"/>
    <property type="molecule type" value="Genomic_DNA"/>
</dbReference>
<reference evidence="2" key="2">
    <citation type="journal article" date="2021" name="PeerJ">
        <title>Extensive microbial diversity within the chicken gut microbiome revealed by metagenomics and culture.</title>
        <authorList>
            <person name="Gilroy R."/>
            <person name="Ravi A."/>
            <person name="Getino M."/>
            <person name="Pursley I."/>
            <person name="Horton D.L."/>
            <person name="Alikhan N.F."/>
            <person name="Baker D."/>
            <person name="Gharbi K."/>
            <person name="Hall N."/>
            <person name="Watson M."/>
            <person name="Adriaenssens E.M."/>
            <person name="Foster-Nyarko E."/>
            <person name="Jarju S."/>
            <person name="Secka A."/>
            <person name="Antonio M."/>
            <person name="Oren A."/>
            <person name="Chaudhuri R.R."/>
            <person name="La Ragione R."/>
            <person name="Hildebrand F."/>
            <person name="Pallen M.J."/>
        </authorList>
    </citation>
    <scope>NUCLEOTIDE SEQUENCE</scope>
    <source>
        <strain evidence="2">ChiW13-3771</strain>
    </source>
</reference>
<dbReference type="InterPro" id="IPR003959">
    <property type="entry name" value="ATPase_AAA_core"/>
</dbReference>
<evidence type="ECO:0000259" key="1">
    <source>
        <dbReference type="Pfam" id="PF13304"/>
    </source>
</evidence>
<accession>A0A9D1EBN8</accession>
<proteinExistence type="predicted"/>
<gene>
    <name evidence="2" type="ORF">IAC96_00380</name>
</gene>
<evidence type="ECO:0000313" key="3">
    <source>
        <dbReference type="Proteomes" id="UP000824201"/>
    </source>
</evidence>
<comment type="caution">
    <text evidence="2">The sequence shown here is derived from an EMBL/GenBank/DDBJ whole genome shotgun (WGS) entry which is preliminary data.</text>
</comment>
<dbReference type="Pfam" id="PF13304">
    <property type="entry name" value="AAA_21"/>
    <property type="match status" value="1"/>
</dbReference>
<evidence type="ECO:0000313" key="2">
    <source>
        <dbReference type="EMBL" id="HIR87382.1"/>
    </source>
</evidence>
<dbReference type="PANTHER" id="PTHR40396">
    <property type="entry name" value="ATPASE-LIKE PROTEIN"/>
    <property type="match status" value="1"/>
</dbReference>
<feature type="domain" description="ATPase AAA-type core" evidence="1">
    <location>
        <begin position="47"/>
        <end position="391"/>
    </location>
</feature>
<dbReference type="GO" id="GO:0016887">
    <property type="term" value="F:ATP hydrolysis activity"/>
    <property type="evidence" value="ECO:0007669"/>
    <property type="project" value="InterPro"/>
</dbReference>